<dbReference type="Gene3D" id="3.30.565.10">
    <property type="entry name" value="Histidine kinase-like ATPase, C-terminal domain"/>
    <property type="match status" value="1"/>
</dbReference>
<keyword evidence="2" id="KW-0547">Nucleotide-binding</keyword>
<reference evidence="5 6" key="1">
    <citation type="journal article" date="2019" name="Genome Biol. Evol.">
        <title>Insights into the evolution of the New World diploid cottons (Gossypium, subgenus Houzingenia) based on genome sequencing.</title>
        <authorList>
            <person name="Grover C.E."/>
            <person name="Arick M.A. 2nd"/>
            <person name="Thrash A."/>
            <person name="Conover J.L."/>
            <person name="Sanders W.S."/>
            <person name="Peterson D.G."/>
            <person name="Frelichowski J.E."/>
            <person name="Scheffler J.A."/>
            <person name="Scheffler B.E."/>
            <person name="Wendel J.F."/>
        </authorList>
    </citation>
    <scope>NUCLEOTIDE SEQUENCE [LARGE SCALE GENOMIC DNA]</scope>
    <source>
        <strain evidence="5">0</strain>
        <tissue evidence="5">Leaf</tissue>
    </source>
</reference>
<dbReference type="InterPro" id="IPR001404">
    <property type="entry name" value="Hsp90_fam"/>
</dbReference>
<evidence type="ECO:0000256" key="1">
    <source>
        <dbReference type="ARBA" id="ARBA00008239"/>
    </source>
</evidence>
<evidence type="ECO:0000313" key="5">
    <source>
        <dbReference type="EMBL" id="MBA0792341.1"/>
    </source>
</evidence>
<dbReference type="OrthoDB" id="1680464at2759"/>
<dbReference type="GO" id="GO:0005524">
    <property type="term" value="F:ATP binding"/>
    <property type="evidence" value="ECO:0007669"/>
    <property type="project" value="UniProtKB-KW"/>
</dbReference>
<dbReference type="PANTHER" id="PTHR11528">
    <property type="entry name" value="HEAT SHOCK PROTEIN 90 FAMILY MEMBER"/>
    <property type="match status" value="1"/>
</dbReference>
<proteinExistence type="inferred from homology"/>
<keyword evidence="3" id="KW-0067">ATP-binding</keyword>
<comment type="caution">
    <text evidence="5">The sequence shown here is derived from an EMBL/GenBank/DDBJ whole genome shotgun (WGS) entry which is preliminary data.</text>
</comment>
<accession>A0A7J9G4F8</accession>
<feature type="non-terminal residue" evidence="5">
    <location>
        <position position="1"/>
    </location>
</feature>
<dbReference type="EMBL" id="JABFAD010000002">
    <property type="protein sequence ID" value="MBA0792341.1"/>
    <property type="molecule type" value="Genomic_DNA"/>
</dbReference>
<dbReference type="GO" id="GO:0140662">
    <property type="term" value="F:ATP-dependent protein folding chaperone"/>
    <property type="evidence" value="ECO:0007669"/>
    <property type="project" value="InterPro"/>
</dbReference>
<protein>
    <submittedName>
        <fullName evidence="5">Uncharacterized protein</fullName>
    </submittedName>
</protein>
<evidence type="ECO:0000256" key="2">
    <source>
        <dbReference type="ARBA" id="ARBA00022741"/>
    </source>
</evidence>
<dbReference type="GO" id="GO:0051082">
    <property type="term" value="F:unfolded protein binding"/>
    <property type="evidence" value="ECO:0007669"/>
    <property type="project" value="InterPro"/>
</dbReference>
<dbReference type="GO" id="GO:0016887">
    <property type="term" value="F:ATP hydrolysis activity"/>
    <property type="evidence" value="ECO:0007669"/>
    <property type="project" value="InterPro"/>
</dbReference>
<evidence type="ECO:0000256" key="3">
    <source>
        <dbReference type="ARBA" id="ARBA00022840"/>
    </source>
</evidence>
<keyword evidence="6" id="KW-1185">Reference proteome</keyword>
<feature type="non-terminal residue" evidence="5">
    <location>
        <position position="72"/>
    </location>
</feature>
<dbReference type="AlphaFoldDB" id="A0A7J9G4F8"/>
<dbReference type="Proteomes" id="UP000593560">
    <property type="component" value="Unassembled WGS sequence"/>
</dbReference>
<dbReference type="InterPro" id="IPR036890">
    <property type="entry name" value="HATPase_C_sf"/>
</dbReference>
<name>A0A7J9G4F8_9ROSI</name>
<evidence type="ECO:0000313" key="6">
    <source>
        <dbReference type="Proteomes" id="UP000593560"/>
    </source>
</evidence>
<sequence>ASDALDKLRFLSVTVPSLLGDSGELEIRIKLDLDNGTITIMLLCPQYVWEAVADSSSYVIREETDPEDLLVR</sequence>
<gene>
    <name evidence="5" type="ORF">Gohar_016849</name>
</gene>
<dbReference type="SUPFAM" id="SSF55874">
    <property type="entry name" value="ATPase domain of HSP90 chaperone/DNA topoisomerase II/histidine kinase"/>
    <property type="match status" value="1"/>
</dbReference>
<evidence type="ECO:0000256" key="4">
    <source>
        <dbReference type="ARBA" id="ARBA00023186"/>
    </source>
</evidence>
<comment type="similarity">
    <text evidence="1">Belongs to the heat shock protein 90 family.</text>
</comment>
<organism evidence="5 6">
    <name type="scientific">Gossypium harknessii</name>
    <dbReference type="NCBI Taxonomy" id="34285"/>
    <lineage>
        <taxon>Eukaryota</taxon>
        <taxon>Viridiplantae</taxon>
        <taxon>Streptophyta</taxon>
        <taxon>Embryophyta</taxon>
        <taxon>Tracheophyta</taxon>
        <taxon>Spermatophyta</taxon>
        <taxon>Magnoliopsida</taxon>
        <taxon>eudicotyledons</taxon>
        <taxon>Gunneridae</taxon>
        <taxon>Pentapetalae</taxon>
        <taxon>rosids</taxon>
        <taxon>malvids</taxon>
        <taxon>Malvales</taxon>
        <taxon>Malvaceae</taxon>
        <taxon>Malvoideae</taxon>
        <taxon>Gossypium</taxon>
    </lineage>
</organism>
<keyword evidence="4" id="KW-0143">Chaperone</keyword>